<evidence type="ECO:0000259" key="8">
    <source>
        <dbReference type="PROSITE" id="PS50893"/>
    </source>
</evidence>
<proteinExistence type="predicted"/>
<keyword evidence="1" id="KW-0813">Transport</keyword>
<keyword evidence="6" id="KW-1278">Translocase</keyword>
<reference evidence="9" key="1">
    <citation type="submission" date="2014-06" db="EMBL/GenBank/DDBJ databases">
        <title>Key roles for freshwater Actinobacteria revealed by deep metagenomic sequencing.</title>
        <authorList>
            <person name="Ghai R."/>
            <person name="Mizuno C.M."/>
            <person name="Picazo A."/>
            <person name="Camacho A."/>
            <person name="Rodriguez-Valera F."/>
        </authorList>
    </citation>
    <scope>NUCLEOTIDE SEQUENCE</scope>
</reference>
<dbReference type="InterPro" id="IPR003439">
    <property type="entry name" value="ABC_transporter-like_ATP-bd"/>
</dbReference>
<dbReference type="GO" id="GO:0005524">
    <property type="term" value="F:ATP binding"/>
    <property type="evidence" value="ECO:0007669"/>
    <property type="project" value="UniProtKB-KW"/>
</dbReference>
<name>A0A094PUL7_9ZZZZ</name>
<sequence length="220" mass="23945">VSIFGLMGSGRTELMEALAGKDDIVSGKLFLDGHDITKLSIAQRIKMGLGLVPEDRQKDGLIQQMSVGSNLSLASFFKYLKIGLLNKNVEGKNISSAIKDVRVKTSGPKMPIESLSGGNQQKVVIGRMLLTNPKAILLDEPTRGIDVGAKSEIFNLLREQSQKGLAVLFVTSEINEAINWSDRIVVMSRGELVEIFENKKVERSDIMSAAEASVKKGVML</sequence>
<keyword evidence="3" id="KW-0677">Repeat</keyword>
<dbReference type="PROSITE" id="PS50893">
    <property type="entry name" value="ABC_TRANSPORTER_2"/>
    <property type="match status" value="1"/>
</dbReference>
<evidence type="ECO:0000313" key="9">
    <source>
        <dbReference type="EMBL" id="KGA14837.1"/>
    </source>
</evidence>
<evidence type="ECO:0000256" key="2">
    <source>
        <dbReference type="ARBA" id="ARBA00022475"/>
    </source>
</evidence>
<gene>
    <name evidence="9" type="ORF">GM51_16325</name>
</gene>
<dbReference type="AlphaFoldDB" id="A0A094PUL7"/>
<organism evidence="9">
    <name type="scientific">freshwater metagenome</name>
    <dbReference type="NCBI Taxonomy" id="449393"/>
    <lineage>
        <taxon>unclassified sequences</taxon>
        <taxon>metagenomes</taxon>
        <taxon>ecological metagenomes</taxon>
    </lineage>
</organism>
<comment type="caution">
    <text evidence="9">The sequence shown here is derived from an EMBL/GenBank/DDBJ whole genome shotgun (WGS) entry which is preliminary data.</text>
</comment>
<dbReference type="Gene3D" id="3.40.50.300">
    <property type="entry name" value="P-loop containing nucleotide triphosphate hydrolases"/>
    <property type="match status" value="1"/>
</dbReference>
<dbReference type="CDD" id="cd03215">
    <property type="entry name" value="ABC_Carb_Monos_II"/>
    <property type="match status" value="1"/>
</dbReference>
<dbReference type="EMBL" id="JNSL01000134">
    <property type="protein sequence ID" value="KGA14837.1"/>
    <property type="molecule type" value="Genomic_DNA"/>
</dbReference>
<dbReference type="InterPro" id="IPR017871">
    <property type="entry name" value="ABC_transporter-like_CS"/>
</dbReference>
<evidence type="ECO:0000256" key="6">
    <source>
        <dbReference type="ARBA" id="ARBA00022967"/>
    </source>
</evidence>
<accession>A0A094PUL7</accession>
<evidence type="ECO:0000256" key="4">
    <source>
        <dbReference type="ARBA" id="ARBA00022741"/>
    </source>
</evidence>
<dbReference type="PANTHER" id="PTHR43790">
    <property type="entry name" value="CARBOHYDRATE TRANSPORT ATP-BINDING PROTEIN MG119-RELATED"/>
    <property type="match status" value="1"/>
</dbReference>
<dbReference type="InterPro" id="IPR027417">
    <property type="entry name" value="P-loop_NTPase"/>
</dbReference>
<feature type="domain" description="ABC transporter" evidence="8">
    <location>
        <begin position="1"/>
        <end position="214"/>
    </location>
</feature>
<evidence type="ECO:0000256" key="7">
    <source>
        <dbReference type="ARBA" id="ARBA00023136"/>
    </source>
</evidence>
<dbReference type="Pfam" id="PF00005">
    <property type="entry name" value="ABC_tran"/>
    <property type="match status" value="1"/>
</dbReference>
<dbReference type="PROSITE" id="PS00211">
    <property type="entry name" value="ABC_TRANSPORTER_1"/>
    <property type="match status" value="1"/>
</dbReference>
<feature type="non-terminal residue" evidence="9">
    <location>
        <position position="1"/>
    </location>
</feature>
<protein>
    <recommendedName>
        <fullName evidence="8">ABC transporter domain-containing protein</fullName>
    </recommendedName>
</protein>
<evidence type="ECO:0000256" key="5">
    <source>
        <dbReference type="ARBA" id="ARBA00022840"/>
    </source>
</evidence>
<dbReference type="SUPFAM" id="SSF52540">
    <property type="entry name" value="P-loop containing nucleoside triphosphate hydrolases"/>
    <property type="match status" value="1"/>
</dbReference>
<dbReference type="InterPro" id="IPR050107">
    <property type="entry name" value="ABC_carbohydrate_import_ATPase"/>
</dbReference>
<evidence type="ECO:0000256" key="3">
    <source>
        <dbReference type="ARBA" id="ARBA00022737"/>
    </source>
</evidence>
<keyword evidence="7" id="KW-0472">Membrane</keyword>
<keyword evidence="5" id="KW-0067">ATP-binding</keyword>
<dbReference type="GO" id="GO:0016887">
    <property type="term" value="F:ATP hydrolysis activity"/>
    <property type="evidence" value="ECO:0007669"/>
    <property type="project" value="InterPro"/>
</dbReference>
<keyword evidence="2" id="KW-1003">Cell membrane</keyword>
<keyword evidence="4" id="KW-0547">Nucleotide-binding</keyword>
<dbReference type="PANTHER" id="PTHR43790:SF3">
    <property type="entry name" value="D-ALLOSE IMPORT ATP-BINDING PROTEIN ALSA-RELATED"/>
    <property type="match status" value="1"/>
</dbReference>
<evidence type="ECO:0000256" key="1">
    <source>
        <dbReference type="ARBA" id="ARBA00022448"/>
    </source>
</evidence>